<feature type="region of interest" description="Disordered" evidence="1">
    <location>
        <begin position="363"/>
        <end position="385"/>
    </location>
</feature>
<proteinExistence type="predicted"/>
<protein>
    <submittedName>
        <fullName evidence="2">Uncharacterized protein</fullName>
    </submittedName>
</protein>
<organism evidence="2 3">
    <name type="scientific">Apiospora rasikravindrae</name>
    <dbReference type="NCBI Taxonomy" id="990691"/>
    <lineage>
        <taxon>Eukaryota</taxon>
        <taxon>Fungi</taxon>
        <taxon>Dikarya</taxon>
        <taxon>Ascomycota</taxon>
        <taxon>Pezizomycotina</taxon>
        <taxon>Sordariomycetes</taxon>
        <taxon>Xylariomycetidae</taxon>
        <taxon>Amphisphaeriales</taxon>
        <taxon>Apiosporaceae</taxon>
        <taxon>Apiospora</taxon>
    </lineage>
</organism>
<dbReference type="EMBL" id="JAQQWK010000011">
    <property type="protein sequence ID" value="KAK8024032.1"/>
    <property type="molecule type" value="Genomic_DNA"/>
</dbReference>
<gene>
    <name evidence="2" type="ORF">PG993_012098</name>
</gene>
<evidence type="ECO:0000313" key="2">
    <source>
        <dbReference type="EMBL" id="KAK8024032.1"/>
    </source>
</evidence>
<name>A0ABR1S1H4_9PEZI</name>
<evidence type="ECO:0000256" key="1">
    <source>
        <dbReference type="SAM" id="MobiDB-lite"/>
    </source>
</evidence>
<dbReference type="Proteomes" id="UP001444661">
    <property type="component" value="Unassembled WGS sequence"/>
</dbReference>
<accession>A0ABR1S1H4</accession>
<reference evidence="2 3" key="1">
    <citation type="submission" date="2023-01" db="EMBL/GenBank/DDBJ databases">
        <title>Analysis of 21 Apiospora genomes using comparative genomics revels a genus with tremendous synthesis potential of carbohydrate active enzymes and secondary metabolites.</title>
        <authorList>
            <person name="Sorensen T."/>
        </authorList>
    </citation>
    <scope>NUCLEOTIDE SEQUENCE [LARGE SCALE GENOMIC DNA]</scope>
    <source>
        <strain evidence="2 3">CBS 33761</strain>
    </source>
</reference>
<comment type="caution">
    <text evidence="2">The sequence shown here is derived from an EMBL/GenBank/DDBJ whole genome shotgun (WGS) entry which is preliminary data.</text>
</comment>
<sequence length="427" mass="49604">MDPKEEQLLAFAHNIAIEHGLDTDDMLSLADDLFNGTTKETSYPGDVNSLAPAFDDLVLHMSKIDEQIPEWIGKTTVLPFSDYQLEVVLLLIEARFWHGLLTKHLSSFWHWRVVFGSAWPVHRQAVSQERIAGFVQVMEKSSHKFLPWVDMISKHYEEDFGVGYEVLHRAYFPTGIEDVREGFQKHYKETKSAYLHLENRCHLIKKYVIADSSLFKACEDLLQEAKGLLRPVFKIAKIWGKNTRTQKEWWQLPGNTCGLTYGRMTRVDLSSNTYELSLREDDGKFPWRSYCEHQTPIRMEKGSPWRNFLCNQRQPDLTTVRRYSVDDSTEELDEQEGPLQIILPQSLYPIWLKHQVKYRAAERELGESQGGTKQTSTPKKGRPRFDATHSLRLDYLNAALKDLRLNRYVKDSRSDQACMVLEGVVEY</sequence>
<evidence type="ECO:0000313" key="3">
    <source>
        <dbReference type="Proteomes" id="UP001444661"/>
    </source>
</evidence>
<keyword evidence="3" id="KW-1185">Reference proteome</keyword>